<proteinExistence type="predicted"/>
<dbReference type="Proteomes" id="UP000525078">
    <property type="component" value="Unassembled WGS sequence"/>
</dbReference>
<dbReference type="EMBL" id="JAATIP010000107">
    <property type="protein sequence ID" value="KAF4371920.1"/>
    <property type="molecule type" value="Genomic_DNA"/>
</dbReference>
<accession>A0A7J6FQ51</accession>
<name>A0A7J6FQ51_CANSA</name>
<comment type="caution">
    <text evidence="1">The sequence shown here is derived from an EMBL/GenBank/DDBJ whole genome shotgun (WGS) entry which is preliminary data.</text>
</comment>
<evidence type="ECO:0000313" key="1">
    <source>
        <dbReference type="EMBL" id="KAF4371920.1"/>
    </source>
</evidence>
<dbReference type="InterPro" id="IPR036052">
    <property type="entry name" value="TrpB-like_PALP_sf"/>
</dbReference>
<organism evidence="1 2">
    <name type="scientific">Cannabis sativa</name>
    <name type="common">Hemp</name>
    <name type="synonym">Marijuana</name>
    <dbReference type="NCBI Taxonomy" id="3483"/>
    <lineage>
        <taxon>Eukaryota</taxon>
        <taxon>Viridiplantae</taxon>
        <taxon>Streptophyta</taxon>
        <taxon>Embryophyta</taxon>
        <taxon>Tracheophyta</taxon>
        <taxon>Spermatophyta</taxon>
        <taxon>Magnoliopsida</taxon>
        <taxon>eudicotyledons</taxon>
        <taxon>Gunneridae</taxon>
        <taxon>Pentapetalae</taxon>
        <taxon>rosids</taxon>
        <taxon>fabids</taxon>
        <taxon>Rosales</taxon>
        <taxon>Cannabaceae</taxon>
        <taxon>Cannabis</taxon>
    </lineage>
</organism>
<dbReference type="PANTHER" id="PTHR10314">
    <property type="entry name" value="CYSTATHIONINE BETA-SYNTHASE"/>
    <property type="match status" value="1"/>
</dbReference>
<dbReference type="AlphaFoldDB" id="A0A7J6FQ51"/>
<dbReference type="InterPro" id="IPR050214">
    <property type="entry name" value="Cys_Synth/Cystath_Beta-Synth"/>
</dbReference>
<protein>
    <submittedName>
        <fullName evidence="1">Uncharacterized protein</fullName>
    </submittedName>
</protein>
<dbReference type="Gene3D" id="3.40.50.1100">
    <property type="match status" value="2"/>
</dbReference>
<evidence type="ECO:0000313" key="2">
    <source>
        <dbReference type="Proteomes" id="UP000525078"/>
    </source>
</evidence>
<reference evidence="1 2" key="1">
    <citation type="journal article" date="2020" name="bioRxiv">
        <title>Sequence and annotation of 42 cannabis genomes reveals extensive copy number variation in cannabinoid synthesis and pathogen resistance genes.</title>
        <authorList>
            <person name="Mckernan K.J."/>
            <person name="Helbert Y."/>
            <person name="Kane L.T."/>
            <person name="Ebling H."/>
            <person name="Zhang L."/>
            <person name="Liu B."/>
            <person name="Eaton Z."/>
            <person name="Mclaughlin S."/>
            <person name="Kingan S."/>
            <person name="Baybayan P."/>
            <person name="Concepcion G."/>
            <person name="Jordan M."/>
            <person name="Riva A."/>
            <person name="Barbazuk W."/>
            <person name="Harkins T."/>
        </authorList>
    </citation>
    <scope>NUCLEOTIDE SEQUENCE [LARGE SCALE GENOMIC DNA]</scope>
    <source>
        <strain evidence="2">cv. Jamaican Lion 4</strain>
        <tissue evidence="1">Leaf</tissue>
    </source>
</reference>
<gene>
    <name evidence="1" type="ORF">F8388_000087</name>
</gene>
<sequence length="87" mass="9578">MTYNGSETLALVMLIGKTPLVYLKHVVEGCVARIAAKLERMEPCASVKDSMIRDAEERVSSFLSVLIERTSGTLDWASIYCSHKGIS</sequence>
<dbReference type="SUPFAM" id="SSF53686">
    <property type="entry name" value="Tryptophan synthase beta subunit-like PLP-dependent enzymes"/>
    <property type="match status" value="1"/>
</dbReference>